<dbReference type="PANTHER" id="PTHR23132">
    <property type="entry name" value="D-ALANINE--D-ALANINE LIGASE"/>
    <property type="match status" value="1"/>
</dbReference>
<dbReference type="GO" id="GO:0071555">
    <property type="term" value="P:cell wall organization"/>
    <property type="evidence" value="ECO:0007669"/>
    <property type="project" value="UniProtKB-KW"/>
</dbReference>
<dbReference type="GO" id="GO:0005737">
    <property type="term" value="C:cytoplasm"/>
    <property type="evidence" value="ECO:0007669"/>
    <property type="project" value="UniProtKB-SubCell"/>
</dbReference>
<evidence type="ECO:0000256" key="3">
    <source>
        <dbReference type="ARBA" id="ARBA00022490"/>
    </source>
</evidence>
<proteinExistence type="inferred from homology"/>
<evidence type="ECO:0000256" key="1">
    <source>
        <dbReference type="ARBA" id="ARBA00004496"/>
    </source>
</evidence>
<dbReference type="HAMAP" id="MF_00047">
    <property type="entry name" value="Dala_Dala_lig"/>
    <property type="match status" value="1"/>
</dbReference>
<keyword evidence="8" id="KW-0573">Peptidoglycan synthesis</keyword>
<keyword evidence="9" id="KW-0961">Cell wall biogenesis/degradation</keyword>
<dbReference type="Pfam" id="PF07478">
    <property type="entry name" value="Dala_Dala_lig_C"/>
    <property type="match status" value="1"/>
</dbReference>
<dbReference type="Gene3D" id="3.30.470.20">
    <property type="entry name" value="ATP-grasp fold, B domain"/>
    <property type="match status" value="1"/>
</dbReference>
<dbReference type="InterPro" id="IPR011095">
    <property type="entry name" value="Dala_Dala_lig_C"/>
</dbReference>
<dbReference type="Gene3D" id="3.40.50.20">
    <property type="match status" value="1"/>
</dbReference>
<keyword evidence="6" id="KW-0067">ATP-binding</keyword>
<dbReference type="PROSITE" id="PS50975">
    <property type="entry name" value="ATP_GRASP"/>
    <property type="match status" value="1"/>
</dbReference>
<dbReference type="InterPro" id="IPR013815">
    <property type="entry name" value="ATP_grasp_subdomain_1"/>
</dbReference>
<organism evidence="11">
    <name type="scientific">marine metagenome</name>
    <dbReference type="NCBI Taxonomy" id="408172"/>
    <lineage>
        <taxon>unclassified sequences</taxon>
        <taxon>metagenomes</taxon>
        <taxon>ecological metagenomes</taxon>
    </lineage>
</organism>
<keyword evidence="4" id="KW-0436">Ligase</keyword>
<dbReference type="PIRSF" id="PIRSF039102">
    <property type="entry name" value="Ddl/VanB"/>
    <property type="match status" value="1"/>
</dbReference>
<dbReference type="GO" id="GO:0005524">
    <property type="term" value="F:ATP binding"/>
    <property type="evidence" value="ECO:0007669"/>
    <property type="project" value="UniProtKB-KW"/>
</dbReference>
<keyword evidence="5" id="KW-0547">Nucleotide-binding</keyword>
<evidence type="ECO:0000256" key="6">
    <source>
        <dbReference type="ARBA" id="ARBA00022840"/>
    </source>
</evidence>
<evidence type="ECO:0000256" key="7">
    <source>
        <dbReference type="ARBA" id="ARBA00022960"/>
    </source>
</evidence>
<evidence type="ECO:0000256" key="2">
    <source>
        <dbReference type="ARBA" id="ARBA00010871"/>
    </source>
</evidence>
<gene>
    <name evidence="11" type="ORF">METZ01_LOCUS188386</name>
</gene>
<keyword evidence="7" id="KW-0133">Cell shape</keyword>
<dbReference type="EMBL" id="UINC01038469">
    <property type="protein sequence ID" value="SVB35532.1"/>
    <property type="molecule type" value="Genomic_DNA"/>
</dbReference>
<evidence type="ECO:0000256" key="8">
    <source>
        <dbReference type="ARBA" id="ARBA00022984"/>
    </source>
</evidence>
<dbReference type="Gene3D" id="3.30.1490.20">
    <property type="entry name" value="ATP-grasp fold, A domain"/>
    <property type="match status" value="1"/>
</dbReference>
<reference evidence="11" key="1">
    <citation type="submission" date="2018-05" db="EMBL/GenBank/DDBJ databases">
        <authorList>
            <person name="Lanie J.A."/>
            <person name="Ng W.-L."/>
            <person name="Kazmierczak K.M."/>
            <person name="Andrzejewski T.M."/>
            <person name="Davidsen T.M."/>
            <person name="Wayne K.J."/>
            <person name="Tettelin H."/>
            <person name="Glass J.I."/>
            <person name="Rusch D."/>
            <person name="Podicherti R."/>
            <person name="Tsui H.-C.T."/>
            <person name="Winkler M.E."/>
        </authorList>
    </citation>
    <scope>NUCLEOTIDE SEQUENCE</scope>
</reference>
<name>A0A382DBZ0_9ZZZZ</name>
<dbReference type="GO" id="GO:0046872">
    <property type="term" value="F:metal ion binding"/>
    <property type="evidence" value="ECO:0007669"/>
    <property type="project" value="InterPro"/>
</dbReference>
<dbReference type="InterPro" id="IPR016185">
    <property type="entry name" value="PreATP-grasp_dom_sf"/>
</dbReference>
<evidence type="ECO:0000259" key="10">
    <source>
        <dbReference type="PROSITE" id="PS50975"/>
    </source>
</evidence>
<dbReference type="InterPro" id="IPR000291">
    <property type="entry name" value="D-Ala_lig_Van_CS"/>
</dbReference>
<dbReference type="SUPFAM" id="SSF56059">
    <property type="entry name" value="Glutathione synthetase ATP-binding domain-like"/>
    <property type="match status" value="1"/>
</dbReference>
<dbReference type="NCBIfam" id="TIGR01205">
    <property type="entry name" value="D_ala_D_alaTIGR"/>
    <property type="match status" value="1"/>
</dbReference>
<dbReference type="AlphaFoldDB" id="A0A382DBZ0"/>
<evidence type="ECO:0000256" key="9">
    <source>
        <dbReference type="ARBA" id="ARBA00023316"/>
    </source>
</evidence>
<evidence type="ECO:0000313" key="11">
    <source>
        <dbReference type="EMBL" id="SVB35532.1"/>
    </source>
</evidence>
<dbReference type="SUPFAM" id="SSF52440">
    <property type="entry name" value="PreATP-grasp domain"/>
    <property type="match status" value="1"/>
</dbReference>
<keyword evidence="3" id="KW-0963">Cytoplasm</keyword>
<protein>
    <recommendedName>
        <fullName evidence="10">ATP-grasp domain-containing protein</fullName>
    </recommendedName>
</protein>
<comment type="similarity">
    <text evidence="2">Belongs to the D-alanine--D-alanine ligase family.</text>
</comment>
<comment type="subcellular location">
    <subcellularLocation>
        <location evidence="1">Cytoplasm</location>
    </subcellularLocation>
</comment>
<dbReference type="GO" id="GO:0008360">
    <property type="term" value="P:regulation of cell shape"/>
    <property type="evidence" value="ECO:0007669"/>
    <property type="project" value="UniProtKB-KW"/>
</dbReference>
<dbReference type="GO" id="GO:0009252">
    <property type="term" value="P:peptidoglycan biosynthetic process"/>
    <property type="evidence" value="ECO:0007669"/>
    <property type="project" value="UniProtKB-KW"/>
</dbReference>
<accession>A0A382DBZ0</accession>
<evidence type="ECO:0000256" key="5">
    <source>
        <dbReference type="ARBA" id="ARBA00022741"/>
    </source>
</evidence>
<dbReference type="PROSITE" id="PS00844">
    <property type="entry name" value="DALA_DALA_LIGASE_2"/>
    <property type="match status" value="1"/>
</dbReference>
<dbReference type="PANTHER" id="PTHR23132:SF23">
    <property type="entry name" value="D-ALANINE--D-ALANINE LIGASE B"/>
    <property type="match status" value="1"/>
</dbReference>
<evidence type="ECO:0000256" key="4">
    <source>
        <dbReference type="ARBA" id="ARBA00022598"/>
    </source>
</evidence>
<dbReference type="NCBIfam" id="NF002378">
    <property type="entry name" value="PRK01372.1"/>
    <property type="match status" value="1"/>
</dbReference>
<sequence>MLIYGGISSEREISIISSEGIYNSLLRNNYEVIKIDADELLEQKINEIKPDVIFNALHGYWGEDGQVQRIIEKTKVPYTHSGVNSSEVAMDKYSAGEEFINNKILYPKTKLIYFNELENYNQSKFPFVLKPRNDGSSVGVSIIKNNSDKEKYIKKNSNFSEVLVQEFIKGKEIQVAIIGDKAIGSIEIVPKNEFYDYESKYFDSGETQHILPPRISKKEKELVEKIALQAHKLLKCKGISRSDFILDENNKEFYLLELNTQPGMTPTSLVPEIAKAEGIGFDKLINWILNDASTNR</sequence>
<dbReference type="GO" id="GO:0008716">
    <property type="term" value="F:D-alanine-D-alanine ligase activity"/>
    <property type="evidence" value="ECO:0007669"/>
    <property type="project" value="InterPro"/>
</dbReference>
<dbReference type="InterPro" id="IPR005905">
    <property type="entry name" value="D_ala_D_ala"/>
</dbReference>
<dbReference type="InterPro" id="IPR011761">
    <property type="entry name" value="ATP-grasp"/>
</dbReference>
<feature type="domain" description="ATP-grasp" evidence="10">
    <location>
        <begin position="98"/>
        <end position="290"/>
    </location>
</feature>